<dbReference type="AlphaFoldDB" id="A0A914D3H0"/>
<organism evidence="2 3">
    <name type="scientific">Acrobeloides nanus</name>
    <dbReference type="NCBI Taxonomy" id="290746"/>
    <lineage>
        <taxon>Eukaryota</taxon>
        <taxon>Metazoa</taxon>
        <taxon>Ecdysozoa</taxon>
        <taxon>Nematoda</taxon>
        <taxon>Chromadorea</taxon>
        <taxon>Rhabditida</taxon>
        <taxon>Tylenchina</taxon>
        <taxon>Cephalobomorpha</taxon>
        <taxon>Cephaloboidea</taxon>
        <taxon>Cephalobidae</taxon>
        <taxon>Acrobeloides</taxon>
    </lineage>
</organism>
<name>A0A914D3H0_9BILA</name>
<evidence type="ECO:0000256" key="1">
    <source>
        <dbReference type="SAM" id="MobiDB-lite"/>
    </source>
</evidence>
<feature type="region of interest" description="Disordered" evidence="1">
    <location>
        <begin position="26"/>
        <end position="93"/>
    </location>
</feature>
<proteinExistence type="predicted"/>
<protein>
    <submittedName>
        <fullName evidence="3">Uncharacterized protein</fullName>
    </submittedName>
</protein>
<feature type="compositionally biased region" description="Basic and acidic residues" evidence="1">
    <location>
        <begin position="63"/>
        <end position="86"/>
    </location>
</feature>
<evidence type="ECO:0000313" key="3">
    <source>
        <dbReference type="WBParaSite" id="ACRNAN_scaffold17570.g11295.t1"/>
    </source>
</evidence>
<sequence length="170" mass="20255">MGRWDRKYFDTLNKYGIRNIDEIESVIQPDEVQQMEISEDSDQDDSSDSEEEIQNDNETTQQQRERLTRDKERYRSKYNRAKDTNTKLKQKFPQQQSIQNVLVGMRQVSTKSAKEQLDTLKDVLRQIDQITENQDNVAEEIVMKILAFMGDRATVNNKFYKLFEEYRLDV</sequence>
<dbReference type="WBParaSite" id="ACRNAN_scaffold17570.g11295.t1">
    <property type="protein sequence ID" value="ACRNAN_scaffold17570.g11295.t1"/>
    <property type="gene ID" value="ACRNAN_scaffold17570.g11295"/>
</dbReference>
<accession>A0A914D3H0</accession>
<dbReference type="Proteomes" id="UP000887540">
    <property type="component" value="Unplaced"/>
</dbReference>
<keyword evidence="2" id="KW-1185">Reference proteome</keyword>
<reference evidence="3" key="1">
    <citation type="submission" date="2022-11" db="UniProtKB">
        <authorList>
            <consortium name="WormBaseParasite"/>
        </authorList>
    </citation>
    <scope>IDENTIFICATION</scope>
</reference>
<evidence type="ECO:0000313" key="2">
    <source>
        <dbReference type="Proteomes" id="UP000887540"/>
    </source>
</evidence>
<feature type="compositionally biased region" description="Acidic residues" evidence="1">
    <location>
        <begin position="37"/>
        <end position="55"/>
    </location>
</feature>